<organism evidence="3 4">
    <name type="scientific">Filobasidium floriforme</name>
    <dbReference type="NCBI Taxonomy" id="5210"/>
    <lineage>
        <taxon>Eukaryota</taxon>
        <taxon>Fungi</taxon>
        <taxon>Dikarya</taxon>
        <taxon>Basidiomycota</taxon>
        <taxon>Agaricomycotina</taxon>
        <taxon>Tremellomycetes</taxon>
        <taxon>Filobasidiales</taxon>
        <taxon>Filobasidiaceae</taxon>
        <taxon>Filobasidium</taxon>
    </lineage>
</organism>
<gene>
    <name evidence="3" type="ORF">FFLO_05457</name>
</gene>
<dbReference type="InterPro" id="IPR039258">
    <property type="entry name" value="ZNF511"/>
</dbReference>
<dbReference type="PROSITE" id="PS00028">
    <property type="entry name" value="ZINC_FINGER_C2H2_1"/>
    <property type="match status" value="1"/>
</dbReference>
<reference evidence="3" key="1">
    <citation type="submission" date="2020-04" db="EMBL/GenBank/DDBJ databases">
        <title>Analysis of mating type loci in Filobasidium floriforme.</title>
        <authorList>
            <person name="Nowrousian M."/>
        </authorList>
    </citation>
    <scope>NUCLEOTIDE SEQUENCE</scope>
    <source>
        <strain evidence="3">CBS 6242</strain>
    </source>
</reference>
<feature type="domain" description="C2H2-type" evidence="2">
    <location>
        <begin position="76"/>
        <end position="99"/>
    </location>
</feature>
<evidence type="ECO:0000313" key="4">
    <source>
        <dbReference type="Proteomes" id="UP000812966"/>
    </source>
</evidence>
<feature type="compositionally biased region" description="Low complexity" evidence="1">
    <location>
        <begin position="1"/>
        <end position="22"/>
    </location>
</feature>
<dbReference type="EMBL" id="JABELV010000138">
    <property type="protein sequence ID" value="KAG7529730.1"/>
    <property type="molecule type" value="Genomic_DNA"/>
</dbReference>
<dbReference type="InterPro" id="IPR013087">
    <property type="entry name" value="Znf_C2H2_type"/>
</dbReference>
<protein>
    <recommendedName>
        <fullName evidence="2">C2H2-type domain-containing protein</fullName>
    </recommendedName>
</protein>
<dbReference type="AlphaFoldDB" id="A0A8K0NRC5"/>
<evidence type="ECO:0000313" key="3">
    <source>
        <dbReference type="EMBL" id="KAG7529730.1"/>
    </source>
</evidence>
<proteinExistence type="predicted"/>
<dbReference type="PANTHER" id="PTHR21354:SF0">
    <property type="entry name" value="ZINC FINGER PROTEIN 511"/>
    <property type="match status" value="1"/>
</dbReference>
<keyword evidence="4" id="KW-1185">Reference proteome</keyword>
<dbReference type="Proteomes" id="UP000812966">
    <property type="component" value="Unassembled WGS sequence"/>
</dbReference>
<evidence type="ECO:0000256" key="1">
    <source>
        <dbReference type="SAM" id="MobiDB-lite"/>
    </source>
</evidence>
<accession>A0A8K0NRC5</accession>
<comment type="caution">
    <text evidence="3">The sequence shown here is derived from an EMBL/GenBank/DDBJ whole genome shotgun (WGS) entry which is preliminary data.</text>
</comment>
<dbReference type="PANTHER" id="PTHR21354">
    <property type="entry name" value="ZINC FINGER PROTEIN 511"/>
    <property type="match status" value="1"/>
</dbReference>
<feature type="region of interest" description="Disordered" evidence="1">
    <location>
        <begin position="1"/>
        <end position="29"/>
    </location>
</feature>
<sequence>MKRARSSSATSSISSSSAGSTTQPLTSKYRRTDLLPQPTDSHLTCQLPPTCSDSPNTFNSTSELQTHYNHCHLHGCQAKACNKVFPDARLLELHEIENHDPFSSEQQRAGQKIFECFLPRDVCGKRCSTPRGRRNHMIQIHHFSKQYFFSVTNHGVSPQHAYRQPENHDTNGMNCCYRSGIWSSVLDPERV</sequence>
<name>A0A8K0NRC5_9TREE</name>
<evidence type="ECO:0000259" key="2">
    <source>
        <dbReference type="PROSITE" id="PS00028"/>
    </source>
</evidence>